<protein>
    <submittedName>
        <fullName evidence="1">Type VI secretion system baseplate subunit TssK</fullName>
    </submittedName>
</protein>
<dbReference type="PANTHER" id="PTHR35566">
    <property type="entry name" value="BLR3599 PROTEIN"/>
    <property type="match status" value="1"/>
</dbReference>
<name>A0A5B7ZNZ6_9GAMM</name>
<dbReference type="EMBL" id="CP040871">
    <property type="protein sequence ID" value="QDA56263.1"/>
    <property type="molecule type" value="Genomic_DNA"/>
</dbReference>
<dbReference type="NCBIfam" id="TIGR03353">
    <property type="entry name" value="VI_chp_4"/>
    <property type="match status" value="1"/>
</dbReference>
<gene>
    <name evidence="1" type="primary">tssK</name>
    <name evidence="1" type="ORF">FHQ07_02475</name>
</gene>
<organism evidence="1 2">
    <name type="scientific">Thermomonas aquatica</name>
    <dbReference type="NCBI Taxonomy" id="2202149"/>
    <lineage>
        <taxon>Bacteria</taxon>
        <taxon>Pseudomonadati</taxon>
        <taxon>Pseudomonadota</taxon>
        <taxon>Gammaproteobacteria</taxon>
        <taxon>Lysobacterales</taxon>
        <taxon>Lysobacteraceae</taxon>
        <taxon>Thermomonas</taxon>
    </lineage>
</organism>
<dbReference type="OrthoDB" id="9775333at2"/>
<dbReference type="PANTHER" id="PTHR35566:SF1">
    <property type="entry name" value="TYPE VI SECRETION SYSTEM BASEPLATE COMPONENT TSSK1"/>
    <property type="match status" value="1"/>
</dbReference>
<dbReference type="KEGG" id="thes:FHQ07_02475"/>
<accession>A0A5B7ZNZ6</accession>
<proteinExistence type="predicted"/>
<dbReference type="AlphaFoldDB" id="A0A5B7ZNZ6"/>
<dbReference type="Pfam" id="PF05936">
    <property type="entry name" value="T6SS_VasE"/>
    <property type="match status" value="1"/>
</dbReference>
<evidence type="ECO:0000313" key="1">
    <source>
        <dbReference type="EMBL" id="QDA56263.1"/>
    </source>
</evidence>
<dbReference type="Proteomes" id="UP000308149">
    <property type="component" value="Chromosome"/>
</dbReference>
<sequence length="480" mass="53606">MEQVGSERMSVERQVHWGQGAFLSPQHLQAQDAWQQANRHALHLRLTPFPWGYESLRLREDALGSGVIDVQGFALVTRDGERLVGGSIDTAAGNTRVPQRNIADLVPTSNEPIPVWLAFNRDRAIQGLAARESERLVARHALATDSLADPFDPQAPAADVDFLLYQPNIVTGLDENAEAIVRSSDSYKFAELIPAGPGKFKLSPDYIPPTTAVGASHNLARWTRALRDLLVSRGQDFASVKRQRGIRAASTSAQEVMRVVMMQTFARYITLFQEHARLNTVSAYAMYQDLRRLVAEFSVFSEDIGYFGELAGKPRETELPDYDHDDLRRCFRIGFDRAEALIKALTVGAEVGITLAYDGRFYRADLPANLFESDKTRFYLAFESEQKGAELFARLSRTGKIASMDEMPRLLSAALFGLKIDLLPVPPEELPQKSPNTTYFLVDTTHPFWQMIKNGRNIAVFSDLPSDSTVIKLFPVATQD</sequence>
<evidence type="ECO:0000313" key="2">
    <source>
        <dbReference type="Proteomes" id="UP000308149"/>
    </source>
</evidence>
<dbReference type="InterPro" id="IPR010263">
    <property type="entry name" value="T6SS_TssK"/>
</dbReference>
<keyword evidence="2" id="KW-1185">Reference proteome</keyword>
<reference evidence="1 2" key="1">
    <citation type="submission" date="2019-06" db="EMBL/GenBank/DDBJ databases">
        <title>Thermomonas aquatica sp. nov., isolated from an industrial wastewater treatment plant.</title>
        <authorList>
            <person name="Jeon J.H."/>
            <person name="Park D.-S."/>
        </authorList>
    </citation>
    <scope>NUCLEOTIDE SEQUENCE [LARGE SCALE GENOMIC DNA]</scope>
    <source>
        <strain evidence="1 2">SY21</strain>
    </source>
</reference>